<keyword evidence="2" id="KW-1185">Reference proteome</keyword>
<sequence length="86" mass="10076">MSEKSKSFAAETNRHADASTMNTPWLEWKDFDLNNEKWEIPKDDYDGLFLDAECVGMPRSLEPYQWIRARDLKHLTVLFPPSAIFI</sequence>
<name>A0A026WF49_OOCBI</name>
<organism evidence="1 2">
    <name type="scientific">Ooceraea biroi</name>
    <name type="common">Clonal raider ant</name>
    <name type="synonym">Cerapachys biroi</name>
    <dbReference type="NCBI Taxonomy" id="2015173"/>
    <lineage>
        <taxon>Eukaryota</taxon>
        <taxon>Metazoa</taxon>
        <taxon>Ecdysozoa</taxon>
        <taxon>Arthropoda</taxon>
        <taxon>Hexapoda</taxon>
        <taxon>Insecta</taxon>
        <taxon>Pterygota</taxon>
        <taxon>Neoptera</taxon>
        <taxon>Endopterygota</taxon>
        <taxon>Hymenoptera</taxon>
        <taxon>Apocrita</taxon>
        <taxon>Aculeata</taxon>
        <taxon>Formicoidea</taxon>
        <taxon>Formicidae</taxon>
        <taxon>Dorylinae</taxon>
        <taxon>Ooceraea</taxon>
    </lineage>
</organism>
<reference evidence="1 2" key="1">
    <citation type="journal article" date="2014" name="Curr. Biol.">
        <title>The genome of the clonal raider ant Cerapachys biroi.</title>
        <authorList>
            <person name="Oxley P.R."/>
            <person name="Ji L."/>
            <person name="Fetter-Pruneda I."/>
            <person name="McKenzie S.K."/>
            <person name="Li C."/>
            <person name="Hu H."/>
            <person name="Zhang G."/>
            <person name="Kronauer D.J."/>
        </authorList>
    </citation>
    <scope>NUCLEOTIDE SEQUENCE [LARGE SCALE GENOMIC DNA]</scope>
</reference>
<evidence type="ECO:0000313" key="2">
    <source>
        <dbReference type="Proteomes" id="UP000053097"/>
    </source>
</evidence>
<dbReference type="Proteomes" id="UP000053097">
    <property type="component" value="Unassembled WGS sequence"/>
</dbReference>
<evidence type="ECO:0000313" key="1">
    <source>
        <dbReference type="EMBL" id="EZA54745.1"/>
    </source>
</evidence>
<accession>A0A026WF49</accession>
<dbReference type="STRING" id="2015173.A0A026WF49"/>
<protein>
    <submittedName>
        <fullName evidence="1">Uncharacterized protein</fullName>
    </submittedName>
</protein>
<dbReference type="AlphaFoldDB" id="A0A026WF49"/>
<gene>
    <name evidence="1" type="ORF">X777_05030</name>
</gene>
<proteinExistence type="predicted"/>
<dbReference type="EMBL" id="KK107238">
    <property type="protein sequence ID" value="EZA54745.1"/>
    <property type="molecule type" value="Genomic_DNA"/>
</dbReference>